<evidence type="ECO:0000256" key="1">
    <source>
        <dbReference type="SAM" id="MobiDB-lite"/>
    </source>
</evidence>
<comment type="caution">
    <text evidence="3">The sequence shown here is derived from an EMBL/GenBank/DDBJ whole genome shotgun (WGS) entry which is preliminary data.</text>
</comment>
<keyword evidence="2" id="KW-1133">Transmembrane helix</keyword>
<feature type="region of interest" description="Disordered" evidence="1">
    <location>
        <begin position="557"/>
        <end position="618"/>
    </location>
</feature>
<name>A0A9W7ZQJ7_9FUNG</name>
<keyword evidence="2" id="KW-0472">Membrane</keyword>
<accession>A0A9W7ZQJ7</accession>
<dbReference type="AlphaFoldDB" id="A0A9W7ZQJ7"/>
<proteinExistence type="predicted"/>
<dbReference type="EMBL" id="JANBPU010000618">
    <property type="protein sequence ID" value="KAJ1910181.1"/>
    <property type="molecule type" value="Genomic_DNA"/>
</dbReference>
<dbReference type="OrthoDB" id="5728848at2759"/>
<feature type="compositionally biased region" description="Basic and acidic residues" evidence="1">
    <location>
        <begin position="591"/>
        <end position="611"/>
    </location>
</feature>
<evidence type="ECO:0000313" key="3">
    <source>
        <dbReference type="EMBL" id="KAJ1910181.1"/>
    </source>
</evidence>
<evidence type="ECO:0000256" key="2">
    <source>
        <dbReference type="SAM" id="Phobius"/>
    </source>
</evidence>
<sequence length="618" mass="68748">SLATTALPQLLEHDITYLEFTDIKSQITSDVLTNRLANLTAKGNLDDVVFMARQVNDGKYLWEKIDSDKYDPKGRIYYYSSDWGHASADGTTDKKYPRPTPMPGKTNRVLKLDGFSTVINCYITDCEDCGATNDSDSPTPNRMGITKITLENDNRVQYQLFWGSGSKNSSGIGVVDADTAGMVKEASFHRKSDAEDSYNYSLLSPGGIKVNCDYTVLNKVGKAGSEPLVVTNPDFFRHSPFADPLSSQAPSDTTTLDPGTLNSLLSEENILRNLTYNIHNSFRLLNDKLFRTKGYQSDVNGWVEWRIDSNKSGYDFFVFLIPTMFLGITVFLYICDLVTMYKGRLMPLSYAIDVDTRLSVMALADIPQSNEYEKLARYTLGSEKDFIAEAFQEVEYHQKEDAHRDEIKYRWHKGIFVPHYDGVECKACANSTSHDEVANEDNDLGSLNSTQIAYLEALAKSDVSISENNGVSDGDEGQATNENERDGGNGQRDNNTARSSFTTISTNSFSENQVRDIEQGRAEDMIYSQPPIPSLHRVMTPSNIPPALLEFYNATHAQNSSGNSGSGNGHKRNPSLPQTPPTLQGAGGNSTRRDSDDNRSTRSQSFDESRQENVPPRK</sequence>
<keyword evidence="2" id="KW-0812">Transmembrane</keyword>
<feature type="non-terminal residue" evidence="3">
    <location>
        <position position="1"/>
    </location>
</feature>
<organism evidence="3 4">
    <name type="scientific">Mycoemilia scoparia</name>
    <dbReference type="NCBI Taxonomy" id="417184"/>
    <lineage>
        <taxon>Eukaryota</taxon>
        <taxon>Fungi</taxon>
        <taxon>Fungi incertae sedis</taxon>
        <taxon>Zoopagomycota</taxon>
        <taxon>Kickxellomycotina</taxon>
        <taxon>Kickxellomycetes</taxon>
        <taxon>Kickxellales</taxon>
        <taxon>Kickxellaceae</taxon>
        <taxon>Mycoemilia</taxon>
    </lineage>
</organism>
<dbReference type="Proteomes" id="UP001150538">
    <property type="component" value="Unassembled WGS sequence"/>
</dbReference>
<feature type="compositionally biased region" description="Low complexity" evidence="1">
    <location>
        <begin position="499"/>
        <end position="510"/>
    </location>
</feature>
<feature type="transmembrane region" description="Helical" evidence="2">
    <location>
        <begin position="316"/>
        <end position="335"/>
    </location>
</feature>
<keyword evidence="4" id="KW-1185">Reference proteome</keyword>
<protein>
    <submittedName>
        <fullName evidence="3">Uncharacterized protein</fullName>
    </submittedName>
</protein>
<evidence type="ECO:0000313" key="4">
    <source>
        <dbReference type="Proteomes" id="UP001150538"/>
    </source>
</evidence>
<gene>
    <name evidence="3" type="ORF">H4219_006266</name>
</gene>
<feature type="region of interest" description="Disordered" evidence="1">
    <location>
        <begin position="465"/>
        <end position="513"/>
    </location>
</feature>
<reference evidence="3" key="1">
    <citation type="submission" date="2022-07" db="EMBL/GenBank/DDBJ databases">
        <title>Phylogenomic reconstructions and comparative analyses of Kickxellomycotina fungi.</title>
        <authorList>
            <person name="Reynolds N.K."/>
            <person name="Stajich J.E."/>
            <person name="Barry K."/>
            <person name="Grigoriev I.V."/>
            <person name="Crous P."/>
            <person name="Smith M.E."/>
        </authorList>
    </citation>
    <scope>NUCLEOTIDE SEQUENCE</scope>
    <source>
        <strain evidence="3">NBRC 100468</strain>
    </source>
</reference>